<keyword evidence="2" id="KW-1185">Reference proteome</keyword>
<accession>A0A316Z7F7</accession>
<sequence length="354" mass="38450">MSSTGRQQAPPAMLPYELLADVVALYVAQTLDVRALLPLACASHALRRLVLPHMLRCVELASPAAAQRFVRMLRSSPAAWPLLHAVWWHRIDAGGLCHDVADASALAAAACETLLGHAPLLEEAAWISASQMGGLLVGTHLSTRPVGPWCRGAATSQAGLASQLAACSITDRREAQAARAVWALHFVCCTLETWQHRLLETLGTVTHLTVTLYPALFIDDDKFEHCLRRLLAVAPLLRHLLLRVGHDAMNIGSRVRRIDRSRSIAAAAARVGDPRVRVVGAPTTFGRAGHGLEEDVARHTHIEWQARTRGKAGPWPDPPTELPLAEPGSGHQTTYHSFWLARDQLGGNEPIEDS</sequence>
<dbReference type="Proteomes" id="UP000245946">
    <property type="component" value="Unassembled WGS sequence"/>
</dbReference>
<dbReference type="EMBL" id="KZ819297">
    <property type="protein sequence ID" value="PWN96882.1"/>
    <property type="molecule type" value="Genomic_DNA"/>
</dbReference>
<reference evidence="1 2" key="1">
    <citation type="journal article" date="2018" name="Mol. Biol. Evol.">
        <title>Broad Genomic Sampling Reveals a Smut Pathogenic Ancestry of the Fungal Clade Ustilaginomycotina.</title>
        <authorList>
            <person name="Kijpornyongpan T."/>
            <person name="Mondo S.J."/>
            <person name="Barry K."/>
            <person name="Sandor L."/>
            <person name="Lee J."/>
            <person name="Lipzen A."/>
            <person name="Pangilinan J."/>
            <person name="LaButti K."/>
            <person name="Hainaut M."/>
            <person name="Henrissat B."/>
            <person name="Grigoriev I.V."/>
            <person name="Spatafora J.W."/>
            <person name="Aime M.C."/>
        </authorList>
    </citation>
    <scope>NUCLEOTIDE SEQUENCE [LARGE SCALE GENOMIC DNA]</scope>
    <source>
        <strain evidence="1 2">MCA 4186</strain>
    </source>
</reference>
<proteinExistence type="predicted"/>
<evidence type="ECO:0000313" key="1">
    <source>
        <dbReference type="EMBL" id="PWN96882.1"/>
    </source>
</evidence>
<dbReference type="AlphaFoldDB" id="A0A316Z7F7"/>
<name>A0A316Z7F7_9BASI</name>
<dbReference type="GeneID" id="37271798"/>
<dbReference type="OrthoDB" id="10267271at2759"/>
<evidence type="ECO:0000313" key="2">
    <source>
        <dbReference type="Proteomes" id="UP000245946"/>
    </source>
</evidence>
<protein>
    <submittedName>
        <fullName evidence="1">Uncharacterized protein</fullName>
    </submittedName>
</protein>
<organism evidence="1 2">
    <name type="scientific">Tilletiopsis washingtonensis</name>
    <dbReference type="NCBI Taxonomy" id="58919"/>
    <lineage>
        <taxon>Eukaryota</taxon>
        <taxon>Fungi</taxon>
        <taxon>Dikarya</taxon>
        <taxon>Basidiomycota</taxon>
        <taxon>Ustilaginomycotina</taxon>
        <taxon>Exobasidiomycetes</taxon>
        <taxon>Entylomatales</taxon>
        <taxon>Entylomatales incertae sedis</taxon>
        <taxon>Tilletiopsis</taxon>
    </lineage>
</organism>
<gene>
    <name evidence="1" type="ORF">FA09DRAFT_339812</name>
</gene>
<dbReference type="RefSeq" id="XP_025597161.1">
    <property type="nucleotide sequence ID" value="XM_025744254.1"/>
</dbReference>